<sequence>MNKIKTDMQCPFCGECATRYVFPTQSRLRCYVCDMVLFLRYIDDDPEAIDERGFGRLAYDPYRNNEEIMELNKVFG</sequence>
<dbReference type="EMBL" id="NCVH01000033">
    <property type="protein sequence ID" value="ORO93475.1"/>
    <property type="molecule type" value="Genomic_DNA"/>
</dbReference>
<reference evidence="1 2" key="1">
    <citation type="journal article" date="2016" name="Eur. J. Clin. Microbiol. Infect. Dis.">
        <title>Whole genome sequencing as a tool for phylogenetic analysis of clinical strains of Mitis group streptococci.</title>
        <authorList>
            <person name="Rasmussen L.H."/>
            <person name="Dargis R."/>
            <person name="Hojholt K."/>
            <person name="Christensen J.J."/>
            <person name="Skovgaard O."/>
            <person name="Justesen U.S."/>
            <person name="Rosenvinge F.S."/>
            <person name="Moser C."/>
            <person name="Lukjancenko O."/>
            <person name="Rasmussen S."/>
            <person name="Nielsen X.C."/>
        </authorList>
    </citation>
    <scope>NUCLEOTIDE SEQUENCE [LARGE SCALE GENOMIC DNA]</scope>
    <source>
        <strain evidence="1 2">RH_17439_08</strain>
    </source>
</reference>
<comment type="caution">
    <text evidence="1">The sequence shown here is derived from an EMBL/GenBank/DDBJ whole genome shotgun (WGS) entry which is preliminary data.</text>
</comment>
<dbReference type="Proteomes" id="UP000193367">
    <property type="component" value="Unassembled WGS sequence"/>
</dbReference>
<accession>A0A1X1K271</accession>
<gene>
    <name evidence="1" type="ORF">B7698_08635</name>
</gene>
<protein>
    <submittedName>
        <fullName evidence="1">Uncharacterized protein</fullName>
    </submittedName>
</protein>
<evidence type="ECO:0000313" key="2">
    <source>
        <dbReference type="Proteomes" id="UP000193367"/>
    </source>
</evidence>
<organism evidence="1 2">
    <name type="scientific">Streptococcus mitis</name>
    <dbReference type="NCBI Taxonomy" id="28037"/>
    <lineage>
        <taxon>Bacteria</taxon>
        <taxon>Bacillati</taxon>
        <taxon>Bacillota</taxon>
        <taxon>Bacilli</taxon>
        <taxon>Lactobacillales</taxon>
        <taxon>Streptococcaceae</taxon>
        <taxon>Streptococcus</taxon>
        <taxon>Streptococcus mitis group</taxon>
    </lineage>
</organism>
<dbReference type="AlphaFoldDB" id="A0A1X1K271"/>
<evidence type="ECO:0000313" key="1">
    <source>
        <dbReference type="EMBL" id="ORO93475.1"/>
    </source>
</evidence>
<name>A0A1X1K271_STRMT</name>
<proteinExistence type="predicted"/>